<dbReference type="RefSeq" id="YP_008720005.1">
    <property type="nucleotide sequence ID" value="NC_022646.1"/>
</dbReference>
<evidence type="ECO:0000313" key="1">
    <source>
        <dbReference type="EMBL" id="AGQ20316.1"/>
    </source>
</evidence>
<keyword evidence="2" id="KW-1185">Reference proteome</keyword>
<dbReference type="GeneID" id="17428759"/>
<evidence type="ECO:0000313" key="2">
    <source>
        <dbReference type="Proteomes" id="UP000204024"/>
    </source>
</evidence>
<name>U5KB49_9BBAC</name>
<dbReference type="KEGG" id="vg:17428759"/>
<protein>
    <submittedName>
        <fullName evidence="1">P47</fullName>
    </submittedName>
</protein>
<proteinExistence type="predicted"/>
<reference evidence="1 2" key="1">
    <citation type="journal article" date="2013" name="Arch. Virol.">
        <title>Comparative analysis of the genomes of Clostera anastomosis (L.) granulovirus and Clostera anachoreta granulovirus.</title>
        <authorList>
            <person name="Liang Z."/>
            <person name="Zhang X."/>
            <person name="Yin X."/>
            <person name="Song X."/>
            <person name="Shao X."/>
            <person name="Wang L."/>
        </authorList>
    </citation>
    <scope>NUCLEOTIDE SEQUENCE [LARGE SCALE GENOMIC DNA]</scope>
    <source>
        <strain evidence="1">CaLGV-Henan</strain>
    </source>
</reference>
<dbReference type="InterPro" id="IPR007799">
    <property type="entry name" value="Baculo_p47"/>
</dbReference>
<sequence>MHTSTESQCVNDGISTKSQKRAFVTTHHITSQPFSQCVKYLFSDLSAYWIHAMGLDDVNHFRRNECVTVKEGFVIYSCDLVTFDPECVELSTPDDLSLFAECVESPLLGLLLHDRWYKGDMVRLKRIILSGDRTRLEQFVTNCIWERGYEDNYTLGQQLSIRMTTNLIQSGLDFKHNMSQNTMPRGRGWNCVKFEKVLTSIASVTDITKRYKCGLTYVVLELCRANAQHTLSLLRTNFTNVFTNTLWDNVCLIRDTVHSAEILKRLYQLFKLGCINLLFVTDSENYLHTHRLFYIYNSMKFYYYCLSNRFVFYADDYETLYLIHTVVMLEIINGGFLNSFTLEKSPMMHPLELNSRRCNALKRAALYNKTLSNDMELKVDFIKGKRITTGTHHPSRVVQIQL</sequence>
<gene>
    <name evidence="1" type="ORF">CalGV058</name>
</gene>
<accession>U5KB49</accession>
<dbReference type="GO" id="GO:0046782">
    <property type="term" value="P:regulation of viral transcription"/>
    <property type="evidence" value="ECO:0007669"/>
    <property type="project" value="InterPro"/>
</dbReference>
<dbReference type="Pfam" id="PF05112">
    <property type="entry name" value="Baculo_p47"/>
    <property type="match status" value="1"/>
</dbReference>
<dbReference type="EMBL" id="KC179784">
    <property type="protein sequence ID" value="AGQ20316.1"/>
    <property type="molecule type" value="Genomic_DNA"/>
</dbReference>
<organism evidence="1 2">
    <name type="scientific">Clostera anastomosis granulovirus A</name>
    <dbReference type="NCBI Taxonomy" id="1986289"/>
    <lineage>
        <taxon>Viruses</taxon>
        <taxon>Viruses incertae sedis</taxon>
        <taxon>Naldaviricetes</taxon>
        <taxon>Lefavirales</taxon>
        <taxon>Baculoviridae</taxon>
        <taxon>Betabaculovirus</taxon>
        <taxon>Betabaculovirus clanastomosis</taxon>
    </lineage>
</organism>
<dbReference type="Proteomes" id="UP000204024">
    <property type="component" value="Segment"/>
</dbReference>
<dbReference type="OrthoDB" id="6161at10239"/>